<comment type="caution">
    <text evidence="1">The sequence shown here is derived from an EMBL/GenBank/DDBJ whole genome shotgun (WGS) entry which is preliminary data.</text>
</comment>
<proteinExistence type="predicted"/>
<dbReference type="EMBL" id="JBDODL010001576">
    <property type="protein sequence ID" value="MES1921638.1"/>
    <property type="molecule type" value="Genomic_DNA"/>
</dbReference>
<sequence>MIYFNTNNVLMNLEDHIKALSKLEEELEKGLPEIAKYVATNDLIALITRRVIGSQEDYTGKPFKSYSTKPMLTNRTALTSRAYSSVAGSKKKRRDLDWVTINGHKLFELKGGYAEYRNLLGHTNKNKSFELTGEMWRKFGILSVSTSNYITTVIMGGTNEASQMKIDANSAREGVSIIEASKKEIEIAEKSMQKWLEDVVSRNLK</sequence>
<organism evidence="1 2">
    <name type="scientific">Bonamia ostreae</name>
    <dbReference type="NCBI Taxonomy" id="126728"/>
    <lineage>
        <taxon>Eukaryota</taxon>
        <taxon>Sar</taxon>
        <taxon>Rhizaria</taxon>
        <taxon>Endomyxa</taxon>
        <taxon>Ascetosporea</taxon>
        <taxon>Haplosporida</taxon>
        <taxon>Bonamia</taxon>
    </lineage>
</organism>
<evidence type="ECO:0000313" key="1">
    <source>
        <dbReference type="EMBL" id="MES1921638.1"/>
    </source>
</evidence>
<gene>
    <name evidence="1" type="ORF">MHBO_003167</name>
</gene>
<evidence type="ECO:0000313" key="2">
    <source>
        <dbReference type="Proteomes" id="UP001439008"/>
    </source>
</evidence>
<accession>A0ABV2AQE2</accession>
<name>A0ABV2AQE2_9EUKA</name>
<protein>
    <submittedName>
        <fullName evidence="1">Uncharacterized protein</fullName>
    </submittedName>
</protein>
<dbReference type="Proteomes" id="UP001439008">
    <property type="component" value="Unassembled WGS sequence"/>
</dbReference>
<reference evidence="1 2" key="1">
    <citation type="journal article" date="2024" name="BMC Biol.">
        <title>Comparative genomics of Ascetosporea gives new insight into the evolutionary basis for animal parasitism in Rhizaria.</title>
        <authorList>
            <person name="Hiltunen Thoren M."/>
            <person name="Onut-Brannstrom I."/>
            <person name="Alfjorden A."/>
            <person name="Peckova H."/>
            <person name="Swords F."/>
            <person name="Hooper C."/>
            <person name="Holzer A.S."/>
            <person name="Bass D."/>
            <person name="Burki F."/>
        </authorList>
    </citation>
    <scope>NUCLEOTIDE SEQUENCE [LARGE SCALE GENOMIC DNA]</scope>
    <source>
        <strain evidence="1">20-A016</strain>
    </source>
</reference>
<keyword evidence="2" id="KW-1185">Reference proteome</keyword>